<evidence type="ECO:0000256" key="2">
    <source>
        <dbReference type="ARBA" id="ARBA00022692"/>
    </source>
</evidence>
<evidence type="ECO:0000256" key="5">
    <source>
        <dbReference type="SAM" id="Phobius"/>
    </source>
</evidence>
<dbReference type="Gene3D" id="1.20.1250.20">
    <property type="entry name" value="MFS general substrate transporter like domains"/>
    <property type="match status" value="2"/>
</dbReference>
<dbReference type="AlphaFoldDB" id="A0AAW1BLQ9"/>
<dbReference type="SUPFAM" id="SSF103473">
    <property type="entry name" value="MFS general substrate transporter"/>
    <property type="match status" value="1"/>
</dbReference>
<feature type="transmembrane region" description="Helical" evidence="5">
    <location>
        <begin position="84"/>
        <end position="101"/>
    </location>
</feature>
<dbReference type="PANTHER" id="PTHR23503:SF32">
    <property type="entry name" value="SOLUTE CARRIER FAMILY 2, FACILITATED GLUCOSE TRANSPORTER MEMBER 5"/>
    <property type="match status" value="1"/>
</dbReference>
<dbReference type="InterPro" id="IPR045263">
    <property type="entry name" value="GLUT"/>
</dbReference>
<evidence type="ECO:0000313" key="7">
    <source>
        <dbReference type="Proteomes" id="UP001474421"/>
    </source>
</evidence>
<evidence type="ECO:0000256" key="1">
    <source>
        <dbReference type="ARBA" id="ARBA00004141"/>
    </source>
</evidence>
<gene>
    <name evidence="6" type="ORF">NXF25_007851</name>
</gene>
<dbReference type="GO" id="GO:0055056">
    <property type="term" value="F:D-glucose transmembrane transporter activity"/>
    <property type="evidence" value="ECO:0007669"/>
    <property type="project" value="TreeGrafter"/>
</dbReference>
<reference evidence="6 7" key="1">
    <citation type="journal article" date="2024" name="Proc. Natl. Acad. Sci. U.S.A.">
        <title>The genetic regulatory architecture and epigenomic basis for age-related changes in rattlesnake venom.</title>
        <authorList>
            <person name="Hogan M.P."/>
            <person name="Holding M.L."/>
            <person name="Nystrom G.S."/>
            <person name="Colston T.J."/>
            <person name="Bartlett D.A."/>
            <person name="Mason A.J."/>
            <person name="Ellsworth S.A."/>
            <person name="Rautsaw R.M."/>
            <person name="Lawrence K.C."/>
            <person name="Strickland J.L."/>
            <person name="He B."/>
            <person name="Fraser P."/>
            <person name="Margres M.J."/>
            <person name="Gilbert D.M."/>
            <person name="Gibbs H.L."/>
            <person name="Parkinson C.L."/>
            <person name="Rokyta D.R."/>
        </authorList>
    </citation>
    <scope>NUCLEOTIDE SEQUENCE [LARGE SCALE GENOMIC DNA]</scope>
    <source>
        <strain evidence="6">DRR0105</strain>
    </source>
</reference>
<feature type="transmembrane region" description="Helical" evidence="5">
    <location>
        <begin position="134"/>
        <end position="154"/>
    </location>
</feature>
<keyword evidence="3 5" id="KW-1133">Transmembrane helix</keyword>
<feature type="transmembrane region" description="Helical" evidence="5">
    <location>
        <begin position="41"/>
        <end position="64"/>
    </location>
</feature>
<dbReference type="GO" id="GO:0046323">
    <property type="term" value="P:D-glucose import"/>
    <property type="evidence" value="ECO:0007669"/>
    <property type="project" value="TreeGrafter"/>
</dbReference>
<proteinExistence type="predicted"/>
<comment type="subcellular location">
    <subcellularLocation>
        <location evidence="1">Membrane</location>
        <topology evidence="1">Multi-pass membrane protein</topology>
    </subcellularLocation>
</comment>
<dbReference type="PANTHER" id="PTHR23503">
    <property type="entry name" value="SOLUTE CARRIER FAMILY 2"/>
    <property type="match status" value="1"/>
</dbReference>
<dbReference type="GO" id="GO:0005886">
    <property type="term" value="C:plasma membrane"/>
    <property type="evidence" value="ECO:0007669"/>
    <property type="project" value="TreeGrafter"/>
</dbReference>
<keyword evidence="2 5" id="KW-0812">Transmembrane</keyword>
<dbReference type="InterPro" id="IPR036259">
    <property type="entry name" value="MFS_trans_sf"/>
</dbReference>
<evidence type="ECO:0000256" key="3">
    <source>
        <dbReference type="ARBA" id="ARBA00022989"/>
    </source>
</evidence>
<keyword evidence="4 5" id="KW-0472">Membrane</keyword>
<dbReference type="InterPro" id="IPR005828">
    <property type="entry name" value="MFS_sugar_transport-like"/>
</dbReference>
<name>A0AAW1BLQ9_CROAD</name>
<evidence type="ECO:0000313" key="6">
    <source>
        <dbReference type="EMBL" id="KAK9403024.1"/>
    </source>
</evidence>
<evidence type="ECO:0000256" key="4">
    <source>
        <dbReference type="ARBA" id="ARBA00023136"/>
    </source>
</evidence>
<dbReference type="EMBL" id="JAOTOJ010000003">
    <property type="protein sequence ID" value="KAK9403024.1"/>
    <property type="molecule type" value="Genomic_DNA"/>
</dbReference>
<dbReference type="GO" id="GO:0070837">
    <property type="term" value="P:dehydroascorbic acid transport"/>
    <property type="evidence" value="ECO:0007669"/>
    <property type="project" value="TreeGrafter"/>
</dbReference>
<sequence>MLRETDDVDNEIEEMSQEDLAEGNNKDMTPLKLIRTPSMRWHIITIVVIMAGSQLNGISVAYFYTERIFLIMPMKRSDVKYLTTATIVILCSSVLLVMYLVDSVGRRILLLTSFACCSISSILLIVSLELQKDLGYYCFVVFWPFCIGTIVYIYKMVPETKTQTFSEIKRVMSMKTTKRFRSRESRRKLKLKRHV</sequence>
<dbReference type="Pfam" id="PF00083">
    <property type="entry name" value="Sugar_tr"/>
    <property type="match status" value="1"/>
</dbReference>
<organism evidence="6 7">
    <name type="scientific">Crotalus adamanteus</name>
    <name type="common">Eastern diamondback rattlesnake</name>
    <dbReference type="NCBI Taxonomy" id="8729"/>
    <lineage>
        <taxon>Eukaryota</taxon>
        <taxon>Metazoa</taxon>
        <taxon>Chordata</taxon>
        <taxon>Craniata</taxon>
        <taxon>Vertebrata</taxon>
        <taxon>Euteleostomi</taxon>
        <taxon>Lepidosauria</taxon>
        <taxon>Squamata</taxon>
        <taxon>Bifurcata</taxon>
        <taxon>Unidentata</taxon>
        <taxon>Episquamata</taxon>
        <taxon>Toxicofera</taxon>
        <taxon>Serpentes</taxon>
        <taxon>Colubroidea</taxon>
        <taxon>Viperidae</taxon>
        <taxon>Crotalinae</taxon>
        <taxon>Crotalus</taxon>
    </lineage>
</organism>
<keyword evidence="7" id="KW-1185">Reference proteome</keyword>
<feature type="transmembrane region" description="Helical" evidence="5">
    <location>
        <begin position="108"/>
        <end position="128"/>
    </location>
</feature>
<dbReference type="Proteomes" id="UP001474421">
    <property type="component" value="Unassembled WGS sequence"/>
</dbReference>
<protein>
    <submittedName>
        <fullName evidence="6">Uncharacterized protein</fullName>
    </submittedName>
</protein>
<accession>A0AAW1BLQ9</accession>
<comment type="caution">
    <text evidence="6">The sequence shown here is derived from an EMBL/GenBank/DDBJ whole genome shotgun (WGS) entry which is preliminary data.</text>
</comment>